<dbReference type="GO" id="GO:0051537">
    <property type="term" value="F:2 iron, 2 sulfur cluster binding"/>
    <property type="evidence" value="ECO:0007669"/>
    <property type="project" value="UniProtKB-KW"/>
</dbReference>
<dbReference type="SUPFAM" id="SSF54292">
    <property type="entry name" value="2Fe-2S ferredoxin-like"/>
    <property type="match status" value="1"/>
</dbReference>
<keyword evidence="4" id="KW-0408">Iron</keyword>
<dbReference type="GO" id="GO:0009055">
    <property type="term" value="F:electron transfer activity"/>
    <property type="evidence" value="ECO:0007669"/>
    <property type="project" value="TreeGrafter"/>
</dbReference>
<dbReference type="InterPro" id="IPR012675">
    <property type="entry name" value="Beta-grasp_dom_sf"/>
</dbReference>
<gene>
    <name evidence="8" type="ORF">GRI99_15400</name>
</gene>
<organism evidence="8 9">
    <name type="scientific">Alteraurantiacibacter buctensis</name>
    <dbReference type="NCBI Taxonomy" id="1503981"/>
    <lineage>
        <taxon>Bacteria</taxon>
        <taxon>Pseudomonadati</taxon>
        <taxon>Pseudomonadota</taxon>
        <taxon>Alphaproteobacteria</taxon>
        <taxon>Sphingomonadales</taxon>
        <taxon>Erythrobacteraceae</taxon>
        <taxon>Alteraurantiacibacter</taxon>
    </lineage>
</organism>
<protein>
    <submittedName>
        <fullName evidence="8">2Fe-2S iron-sulfur cluster binding domain-containing protein</fullName>
    </submittedName>
</protein>
<keyword evidence="5" id="KW-0411">Iron-sulfur</keyword>
<dbReference type="PANTHER" id="PTHR23426">
    <property type="entry name" value="FERREDOXIN/ADRENODOXIN"/>
    <property type="match status" value="1"/>
</dbReference>
<dbReference type="InterPro" id="IPR001055">
    <property type="entry name" value="Adrenodoxin-like"/>
</dbReference>
<dbReference type="Gene3D" id="3.10.20.30">
    <property type="match status" value="1"/>
</dbReference>
<evidence type="ECO:0000313" key="8">
    <source>
        <dbReference type="EMBL" id="MXO73015.1"/>
    </source>
</evidence>
<reference evidence="8 9" key="1">
    <citation type="submission" date="2019-12" db="EMBL/GenBank/DDBJ databases">
        <title>Genomic-based taxomic classification of the family Erythrobacteraceae.</title>
        <authorList>
            <person name="Xu L."/>
        </authorList>
    </citation>
    <scope>NUCLEOTIDE SEQUENCE [LARGE SCALE GENOMIC DNA]</scope>
    <source>
        <strain evidence="8 9">M0322</strain>
    </source>
</reference>
<accession>A0A844YXE3</accession>
<name>A0A844YXE3_9SPHN</name>
<dbReference type="PROSITE" id="PS51085">
    <property type="entry name" value="2FE2S_FER_2"/>
    <property type="match status" value="1"/>
</dbReference>
<comment type="similarity">
    <text evidence="1">Belongs to the adrenodoxin/putidaredoxin family.</text>
</comment>
<dbReference type="InterPro" id="IPR036010">
    <property type="entry name" value="2Fe-2S_ferredoxin-like_sf"/>
</dbReference>
<evidence type="ECO:0000259" key="7">
    <source>
        <dbReference type="PROSITE" id="PS51085"/>
    </source>
</evidence>
<evidence type="ECO:0000256" key="5">
    <source>
        <dbReference type="ARBA" id="ARBA00023014"/>
    </source>
</evidence>
<keyword evidence="9" id="KW-1185">Reference proteome</keyword>
<proteinExistence type="inferred from homology"/>
<dbReference type="PANTHER" id="PTHR23426:SF65">
    <property type="entry name" value="FERREDOXIN-2, MITOCHONDRIAL"/>
    <property type="match status" value="1"/>
</dbReference>
<dbReference type="EMBL" id="WTYV01000007">
    <property type="protein sequence ID" value="MXO73015.1"/>
    <property type="molecule type" value="Genomic_DNA"/>
</dbReference>
<evidence type="ECO:0000256" key="6">
    <source>
        <dbReference type="ARBA" id="ARBA00034078"/>
    </source>
</evidence>
<evidence type="ECO:0000256" key="3">
    <source>
        <dbReference type="ARBA" id="ARBA00022723"/>
    </source>
</evidence>
<dbReference type="RefSeq" id="WP_160772950.1">
    <property type="nucleotide sequence ID" value="NZ_WTYV01000007.1"/>
</dbReference>
<dbReference type="PRINTS" id="PR00355">
    <property type="entry name" value="ADRENODOXIN"/>
</dbReference>
<dbReference type="InterPro" id="IPR001041">
    <property type="entry name" value="2Fe-2S_ferredoxin-type"/>
</dbReference>
<evidence type="ECO:0000256" key="1">
    <source>
        <dbReference type="ARBA" id="ARBA00010914"/>
    </source>
</evidence>
<feature type="domain" description="2Fe-2S ferredoxin-type" evidence="7">
    <location>
        <begin position="2"/>
        <end position="105"/>
    </location>
</feature>
<dbReference type="GO" id="GO:0140647">
    <property type="term" value="P:P450-containing electron transport chain"/>
    <property type="evidence" value="ECO:0007669"/>
    <property type="project" value="InterPro"/>
</dbReference>
<evidence type="ECO:0000256" key="4">
    <source>
        <dbReference type="ARBA" id="ARBA00023004"/>
    </source>
</evidence>
<evidence type="ECO:0000256" key="2">
    <source>
        <dbReference type="ARBA" id="ARBA00022714"/>
    </source>
</evidence>
<keyword evidence="3" id="KW-0479">Metal-binding</keyword>
<keyword evidence="2" id="KW-0001">2Fe-2S</keyword>
<evidence type="ECO:0000313" key="9">
    <source>
        <dbReference type="Proteomes" id="UP000466966"/>
    </source>
</evidence>
<dbReference type="OrthoDB" id="9799640at2"/>
<sequence length="106" mass="11165">MPTITFIDAQGAARSVQAECGQSLMTAARANDVPGIDADCGGMCACATCHVYVDTEFLSQLPAPGDGEEALLEFVDKAQPNSRLACQICVTEVLKGMIVRTPSSQR</sequence>
<dbReference type="Pfam" id="PF00111">
    <property type="entry name" value="Fer2"/>
    <property type="match status" value="1"/>
</dbReference>
<comment type="caution">
    <text evidence="8">The sequence shown here is derived from an EMBL/GenBank/DDBJ whole genome shotgun (WGS) entry which is preliminary data.</text>
</comment>
<dbReference type="CDD" id="cd00207">
    <property type="entry name" value="fer2"/>
    <property type="match status" value="1"/>
</dbReference>
<dbReference type="GO" id="GO:0046872">
    <property type="term" value="F:metal ion binding"/>
    <property type="evidence" value="ECO:0007669"/>
    <property type="project" value="UniProtKB-KW"/>
</dbReference>
<dbReference type="Proteomes" id="UP000466966">
    <property type="component" value="Unassembled WGS sequence"/>
</dbReference>
<comment type="cofactor">
    <cofactor evidence="6">
        <name>[2Fe-2S] cluster</name>
        <dbReference type="ChEBI" id="CHEBI:190135"/>
    </cofactor>
</comment>
<dbReference type="AlphaFoldDB" id="A0A844YXE3"/>